<sequence length="2928" mass="335005">MAAASGGTNKSARDVLEEYGEKIQQQAHDAAKQYSSELHGFLTSVVYQNDERRTDSTPQDPCKLDHIYHTNVTDGHNDPCGNRPRVRFSDTEGAQCDKSKIKGNEGKEGGACAPFRRLHLCDQHLSHMQADKINTKDNLLLEVLLAAKYEGQSITQDYPKYRATYNDSPSKMCTMLARSFADIGDIIRGKDLYRGNNGKDKLENNLKTIFAKIHGNLKDARTHYQDTTDFYQLREDWWTVNRDQVWKALTCNAGGSQYFRATCGGSESPSMARDKCRCDGDQVPTNFDYVPQYLRWFEEWAEDFCRKKKKKVQNLEKSCREQDKYGKDRYCSRNGYDCEKTIRKIELLRMGKQCISCLYACNPYVDWIEKQKEQFDKQKNKYDEEIKIYTEGASSSSGGRAKRAVGGTTKYEGYESKFYKELQSKGYRTVDDFLDLLSKENVCKEVKDDKGGTINFKTVNSGSTNGDGDGSNKTFSHTEYCQPCPICGVKREGDKWITKPDDDKCRIKLYRPIDGAKRTEIKILKSGDGQTEIENKLNAFCAETNSSSGGGAGGSGNSEKKELYDEWKCYQFDQLTNDGQKGVDDEVYNKEVETGGGLCILKKEKKGVKETKSQNNPDEIQKTFNPFFYYWVAHMLKDSIYWRTKKLDKCINNTNGKQTKCKNGCNKKCDCFKNWIEQKEKEWKPIKEHFYTQKITANEGGLFSLSHDDLLKQVLELEFSNENTEEDKKNNVSAQEAKEIKHLQKILKDEENEGTPGGSPGTEQKNIMDKLIDYEEDEADLCLEIHEDEEEDGGNDECDDDHEEPPIFRLNPCADKNVRKYPALATKAAHQIHELAKLQLSSRGGRRTLKADATKGEYNRQGKRSDLKGDKICNINTSYSNDSRGNNGEPCKGKDGRQVRFKIGTPWTGENKVNTTHLNLFMPPRREHMCTSNLEHLNTGNKGLSDGTVASHSLLGDVLLAAKYEADFIKKKYNHDNNPKGFMDKATICRAMKYSFADIGDIIRGRDLWNINSDAKDLQDRLEKIFKTINEKLPNEIQKRYTNRENKHLDLRKDWWEANRYQVWRAIKCSLKDMSCDVRGVPLDDYIPQRLRWMTEWAEWYCKEQSQAYETLQDQCGKCTGTNKDNCTRDNDVCNTCKNACDKYEKEIDTWKTQWTKIKTKYEELYLQAQTTVNNGKRSVFDKDDPDYQLMVDFLTPIHKASIASSGKGVEPTRNPPSTTTITPYSSAAGYIHQEIGYGGCQEQTQFCEYENGVTPTTGSGTNNKNYAFKNTPKDHDEACGCNTRDPKPVPKKVEEKKDACEIVGEILKDNNGRTTVGECNPKDHPQGKPYPGWDCTNTILVTGKGECMPPRRIKLCLYFLSHENERKNLNTQEDLRKAFIKCAAAETFLSWQYYKSKNGSTDNLDEQLKKGTIPPEFLRSMIYTFGDYRDICMDTDISKKIPGSDVSNAKDNIGKVFEKEKISEAKKDGKTDEKKREEFWKENGKEIWKGMLCALEKVAGKTGALTTNYTYANVKFSGDKTRLENFAEIHQFLRWFIEWGEDFCTERQKKENAVEKNCTGNYAGCNEPNTKSNDSCIKSCKSYQDYISDKKKEYNSQKKKFEAEKSEDKPEYNDISSKEAPEYLKDKCFTGTCNCMQKVKDNSDYWENYKKTYDNTTLQKKCECELPPKDACTIVKDLFEDNNKNKTYFEQACSLKYSHGKEKHTQWKCNSHISSKTRDKDNGSVCIPPRRQQMYIKPIETLNKMSPLDLRTAFIQSAAIETFFLWHTYKKQKEKKPQGHGVEGLGAGLGDGEEEEQPPQEELQSGKIPDDFLRQMFYTLGDYRDILFSGSKDEKSGDTACDKTNIVLLASENKQEMQKIQEKIKDIVEKPNGGTTPQALWSTFAQPIWNGMICALTYDTNTTSGTPPTQNEKVKTELLDGEGKPKKEEYQYQTAKLKEEASGEKKPPKLSDFVEIPTFFRYLHEWGQNFCKERKKRLEKIEGECTEDGEGDTQKYSGDGEYCKGILNENPGTFKDLGSSCPTSCRFYKKWIEKKKIEFTEQENAYSEQKKKCVNGSNNHGNEFCGTEGECDTAAKFLQKLGPCSKTDNDSGNGKTLFKDIEKTFEPAKDCKPCSEFKIDCKNGKCKSSLNGKCQSKITVDTFDTMGEEPQEVVMRVIDNDTNKNGFGDLKSSCENAHIFEGIKENKWECRKVCDVYVCKPKKNNNGIDDKQIILINALMRRWVEHFLEDYNKIKKKLRPCMKKENGNTCIQGCNIKCNCVKEWIEKKKREWKNIKERFNEQYKIENDEYFNVRSFLEKFQDLTEFKNAIKPCGGLTQFKGSCGLNGTVSSKEGKKNEINDVIDCLIKKLEDKIGECEKNQALPSGNKQCTTPPTTDTPTLEDEDELLEENENPVAQPKFCPEQTPPKQEEKGDCVPAKTEPEETPSSSAEEPAIPALDTESEKREEPPPQLQSDEPSKPIGDILSSTIPFGIAIALTSIVFLFLKKKTKSSVGNLFQILQIPKSDYDIPTLKSKNRYIPYRSGTYKGKTYIYMEGDSDEDKYAFMSDTTDVTSSESEYEELDINDIYVPHAPKYKTLIEVVLEPSKRDTQNDIHNDIPSDIPNSDTPPPITDDEWNKLKKDFISNMLQNTQNTEPNILRDNVDNNTHPTTSHHNVEEKPFIMSIHDRNLFSGEEYNYDMSTNSGNNDLYTGIEPTSANHDSYSGKHGSYSGNHHPYSGIDLINDALSGNHIDIYDELLKRKENELFGTNHPKRTSTYSVAKNTNSDPIHNQLDLFHTWLDRHRDMCEKLKNDNERLAKLKEQWENKTHSGDINSGIPSGNHVLNTDVSIQIDMDNLKPKNEFTNMDTNPDKSTMDTILDDLEKYNEPYYYDFYKDDMIYYDVHDDEPSIDDIKMEVPNKVQIEMNVVNNKKDLLEEEYLISDIWNI</sequence>
<feature type="domain" description="Duffy-antigen binding" evidence="4">
    <location>
        <begin position="920"/>
        <end position="1092"/>
    </location>
</feature>
<feature type="compositionally biased region" description="Acidic residues" evidence="2">
    <location>
        <begin position="789"/>
        <end position="803"/>
    </location>
</feature>
<dbReference type="FunFam" id="1.20.58.830:FF:000001">
    <property type="entry name" value="Erythrocyte membrane protein 1, PfEMP1"/>
    <property type="match status" value="1"/>
</dbReference>
<dbReference type="InterPro" id="IPR008602">
    <property type="entry name" value="Duffy-antigen-binding"/>
</dbReference>
<feature type="region of interest" description="Disordered" evidence="2">
    <location>
        <begin position="1776"/>
        <end position="1807"/>
    </location>
</feature>
<dbReference type="InterPro" id="IPR029211">
    <property type="entry name" value="PfEMP1_ATS"/>
</dbReference>
<dbReference type="Pfam" id="PF05424">
    <property type="entry name" value="Duffy_binding"/>
    <property type="match status" value="4"/>
</dbReference>
<gene>
    <name evidence="9" type="ORF">C923_04158</name>
</gene>
<feature type="domain" description="Duffy-antigen binding" evidence="4">
    <location>
        <begin position="110"/>
        <end position="295"/>
    </location>
</feature>
<feature type="compositionally biased region" description="Basic and acidic residues" evidence="2">
    <location>
        <begin position="849"/>
        <end position="865"/>
    </location>
</feature>
<dbReference type="InterPro" id="IPR054595">
    <property type="entry name" value="DBL_C"/>
</dbReference>
<dbReference type="Pfam" id="PF15447">
    <property type="entry name" value="NTS"/>
    <property type="match status" value="1"/>
</dbReference>
<dbReference type="FunFam" id="1.20.58.830:FF:000009">
    <property type="entry name" value="Erythrocyte membrane protein 1, PfEMP1"/>
    <property type="match status" value="1"/>
</dbReference>
<evidence type="ECO:0000259" key="3">
    <source>
        <dbReference type="Pfam" id="PF03011"/>
    </source>
</evidence>
<feature type="compositionally biased region" description="Acidic residues" evidence="2">
    <location>
        <begin position="2381"/>
        <end position="2393"/>
    </location>
</feature>
<feature type="domain" description="Duffy-antigen binding" evidence="4">
    <location>
        <begin position="1346"/>
        <end position="1555"/>
    </location>
</feature>
<feature type="region of interest" description="Disordered" evidence="2">
    <location>
        <begin position="2362"/>
        <end position="2464"/>
    </location>
</feature>
<feature type="region of interest" description="Disordered" evidence="2">
    <location>
        <begin position="789"/>
        <end position="810"/>
    </location>
</feature>
<feature type="domain" description="Plasmodium falciparum erythrocyte membrane protein 1 acidic terminal segment" evidence="5">
    <location>
        <begin position="2469"/>
        <end position="2928"/>
    </location>
</feature>
<evidence type="ECO:0008006" key="11">
    <source>
        <dbReference type="Google" id="ProtNLM"/>
    </source>
</evidence>
<dbReference type="FunFam" id="1.20.1310.20:FF:000001">
    <property type="entry name" value="Erythrocyte membrane protein 1, PfEMP1"/>
    <property type="match status" value="1"/>
</dbReference>
<feature type="domain" description="Duffy-binding-like" evidence="8">
    <location>
        <begin position="299"/>
        <end position="459"/>
    </location>
</feature>
<dbReference type="Pfam" id="PF22672">
    <property type="entry name" value="DBL_C"/>
    <property type="match status" value="2"/>
</dbReference>
<feature type="domain" description="Duffy-binding-like" evidence="3">
    <location>
        <begin position="2220"/>
        <end position="2362"/>
    </location>
</feature>
<organism evidence="9 10">
    <name type="scientific">Plasmodium falciparum UGT5.1</name>
    <dbReference type="NCBI Taxonomy" id="1237627"/>
    <lineage>
        <taxon>Eukaryota</taxon>
        <taxon>Sar</taxon>
        <taxon>Alveolata</taxon>
        <taxon>Apicomplexa</taxon>
        <taxon>Aconoidasida</taxon>
        <taxon>Haemosporida</taxon>
        <taxon>Plasmodiidae</taxon>
        <taxon>Plasmodium</taxon>
        <taxon>Plasmodium (Laverania)</taxon>
    </lineage>
</organism>
<dbReference type="FunFam" id="1.10.1900.40:FF:000002">
    <property type="entry name" value="Erythrocyte membrane protein 1, PfEMP1"/>
    <property type="match status" value="1"/>
</dbReference>
<dbReference type="OrthoDB" id="379185at2759"/>
<evidence type="ECO:0000259" key="6">
    <source>
        <dbReference type="Pfam" id="PF15447"/>
    </source>
</evidence>
<evidence type="ECO:0000256" key="2">
    <source>
        <dbReference type="SAM" id="MobiDB-lite"/>
    </source>
</evidence>
<feature type="domain" description="Duffy-antigen binding" evidence="4">
    <location>
        <begin position="1726"/>
        <end position="1918"/>
    </location>
</feature>
<dbReference type="InterPro" id="IPR044932">
    <property type="entry name" value="PfEMP1_ATS_sf"/>
</dbReference>
<dbReference type="InterPro" id="IPR004258">
    <property type="entry name" value="DBL"/>
</dbReference>
<dbReference type="Pfam" id="PF15445">
    <property type="entry name" value="ATS"/>
    <property type="match status" value="1"/>
</dbReference>
<evidence type="ECO:0000313" key="9">
    <source>
        <dbReference type="EMBL" id="EWC75165.1"/>
    </source>
</evidence>
<feature type="domain" description="Cysteine-rich interdomain region 1 gamma" evidence="7">
    <location>
        <begin position="2152"/>
        <end position="2204"/>
    </location>
</feature>
<feature type="domain" description="Duffy-binding-like" evidence="8">
    <location>
        <begin position="1966"/>
        <end position="2109"/>
    </location>
</feature>
<dbReference type="EMBL" id="KE124660">
    <property type="protein sequence ID" value="EWC75165.1"/>
    <property type="molecule type" value="Genomic_DNA"/>
</dbReference>
<dbReference type="Gene3D" id="1.10.1900.40">
    <property type="entry name" value="Acidic terminal segments, variant surface antigen of PfEMP1"/>
    <property type="match status" value="2"/>
</dbReference>
<dbReference type="Proteomes" id="UP000030697">
    <property type="component" value="Unassembled WGS sequence"/>
</dbReference>
<dbReference type="GO" id="GO:0046789">
    <property type="term" value="F:host cell surface receptor binding"/>
    <property type="evidence" value="ECO:0007669"/>
    <property type="project" value="InterPro"/>
</dbReference>
<feature type="domain" description="Plasmodium falciparum erythrocyte membrane protein-1 N-terminal segment" evidence="6">
    <location>
        <begin position="11"/>
        <end position="43"/>
    </location>
</feature>
<dbReference type="Pfam" id="PF18562">
    <property type="entry name" value="CIDR1_gamma"/>
    <property type="match status" value="1"/>
</dbReference>
<feature type="compositionally biased region" description="Gly residues" evidence="2">
    <location>
        <begin position="1782"/>
        <end position="1791"/>
    </location>
</feature>
<dbReference type="FunFam" id="1.20.58.1930:FF:000001">
    <property type="entry name" value="Erythrocyte membrane protein 1, PfEMP1"/>
    <property type="match status" value="1"/>
</dbReference>
<evidence type="ECO:0000259" key="8">
    <source>
        <dbReference type="Pfam" id="PF22672"/>
    </source>
</evidence>
<evidence type="ECO:0000259" key="7">
    <source>
        <dbReference type="Pfam" id="PF18562"/>
    </source>
</evidence>
<proteinExistence type="predicted"/>
<dbReference type="InterPro" id="IPR029210">
    <property type="entry name" value="PfEMP1_NTS"/>
</dbReference>
<feature type="coiled-coil region" evidence="1">
    <location>
        <begin position="2781"/>
        <end position="2808"/>
    </location>
</feature>
<dbReference type="GO" id="GO:0016020">
    <property type="term" value="C:membrane"/>
    <property type="evidence" value="ECO:0007669"/>
    <property type="project" value="InterPro"/>
</dbReference>
<accession>W7J949</accession>
<dbReference type="InterPro" id="IPR041480">
    <property type="entry name" value="CIDR1_gamma"/>
</dbReference>
<dbReference type="Gene3D" id="1.20.58.830">
    <property type="match status" value="5"/>
</dbReference>
<feature type="region of interest" description="Disordered" evidence="2">
    <location>
        <begin position="846"/>
        <end position="865"/>
    </location>
</feature>
<feature type="compositionally biased region" description="Low complexity" evidence="2">
    <location>
        <begin position="2426"/>
        <end position="2438"/>
    </location>
</feature>
<dbReference type="FunFam" id="1.20.58.830:FF:000004">
    <property type="entry name" value="Erythrocyte membrane protein 1, PfEMP1"/>
    <property type="match status" value="1"/>
</dbReference>
<dbReference type="SUPFAM" id="SSF140924">
    <property type="entry name" value="Duffy binding domain-like"/>
    <property type="match status" value="6"/>
</dbReference>
<dbReference type="Pfam" id="PF03011">
    <property type="entry name" value="PFEMP"/>
    <property type="match status" value="2"/>
</dbReference>
<dbReference type="FunFam" id="1.10.1900.40:FF:000001">
    <property type="entry name" value="Erythrocyte membrane protein 1"/>
    <property type="match status" value="1"/>
</dbReference>
<dbReference type="Gene3D" id="1.20.1310.20">
    <property type="entry name" value="Duffy-antigen binding domain"/>
    <property type="match status" value="4"/>
</dbReference>
<dbReference type="FunFam" id="1.20.1310.20:FF:000004">
    <property type="entry name" value="Erythrocyte membrane protein 1, PfEMP1"/>
    <property type="match status" value="1"/>
</dbReference>
<dbReference type="Gene3D" id="1.20.58.1930">
    <property type="match status" value="1"/>
</dbReference>
<evidence type="ECO:0000256" key="1">
    <source>
        <dbReference type="SAM" id="Coils"/>
    </source>
</evidence>
<name>W7J949_PLAFA</name>
<dbReference type="FunFam" id="1.20.58.830:FF:000021">
    <property type="entry name" value="Erythrocyte membrane protein 1, PfEMP1"/>
    <property type="match status" value="1"/>
</dbReference>
<protein>
    <recommendedName>
        <fullName evidence="11">Duffy-binding-like domain-containing protein</fullName>
    </recommendedName>
</protein>
<evidence type="ECO:0000313" key="10">
    <source>
        <dbReference type="Proteomes" id="UP000030697"/>
    </source>
</evidence>
<keyword evidence="1" id="KW-0175">Coiled coil</keyword>
<feature type="domain" description="Duffy-binding-like" evidence="3">
    <location>
        <begin position="627"/>
        <end position="789"/>
    </location>
</feature>
<reference evidence="9 10" key="1">
    <citation type="submission" date="2013-02" db="EMBL/GenBank/DDBJ databases">
        <title>The Genome Sequence of Plasmodium falciparum UGT5.1.</title>
        <authorList>
            <consortium name="The Broad Institute Genome Sequencing Platform"/>
            <consortium name="The Broad Institute Genome Sequencing Center for Infectious Disease"/>
            <person name="Neafsey D."/>
            <person name="Cheeseman I."/>
            <person name="Volkman S."/>
            <person name="Adams J."/>
            <person name="Walker B."/>
            <person name="Young S.K."/>
            <person name="Zeng Q."/>
            <person name="Gargeya S."/>
            <person name="Fitzgerald M."/>
            <person name="Haas B."/>
            <person name="Abouelleil A."/>
            <person name="Alvarado L."/>
            <person name="Arachchi H.M."/>
            <person name="Berlin A.M."/>
            <person name="Chapman S.B."/>
            <person name="Dewar J."/>
            <person name="Goldberg J."/>
            <person name="Griggs A."/>
            <person name="Gujja S."/>
            <person name="Hansen M."/>
            <person name="Howarth C."/>
            <person name="Imamovic A."/>
            <person name="Larimer J."/>
            <person name="McCowan C."/>
            <person name="Murphy C."/>
            <person name="Neiman D."/>
            <person name="Pearson M."/>
            <person name="Priest M."/>
            <person name="Roberts A."/>
            <person name="Saif S."/>
            <person name="Shea T."/>
            <person name="Sisk P."/>
            <person name="Sykes S."/>
            <person name="Wortman J."/>
            <person name="Nusbaum C."/>
            <person name="Birren B."/>
        </authorList>
    </citation>
    <scope>NUCLEOTIDE SEQUENCE [LARGE SCALE GENOMIC DNA]</scope>
    <source>
        <strain evidence="9 10">UGT5.1</strain>
    </source>
</reference>
<evidence type="ECO:0000259" key="5">
    <source>
        <dbReference type="Pfam" id="PF15445"/>
    </source>
</evidence>
<evidence type="ECO:0000259" key="4">
    <source>
        <dbReference type="Pfam" id="PF05424"/>
    </source>
</evidence>
<dbReference type="InterPro" id="IPR042202">
    <property type="entry name" value="Duffy-ag-bd_sf"/>
</dbReference>